<dbReference type="InterPro" id="IPR000560">
    <property type="entry name" value="His_Pase_clade-2"/>
</dbReference>
<dbReference type="Proteomes" id="UP001165090">
    <property type="component" value="Unassembled WGS sequence"/>
</dbReference>
<evidence type="ECO:0000256" key="4">
    <source>
        <dbReference type="SAM" id="SignalP"/>
    </source>
</evidence>
<accession>A0ABQ5RXV0</accession>
<dbReference type="Gene3D" id="3.40.50.1240">
    <property type="entry name" value="Phosphoglycerate mutase-like"/>
    <property type="match status" value="1"/>
</dbReference>
<sequence>MFTGKLAALICIAALQAVLDSDAALVAVYSVQRHGARNVLPKGIFLTEDDLIGGPTLLPQGQLQTYNAGISFRTRYLNITTCGATSTCLPGSGNGTKYGVFNQPGVGFGNFNTFVRSSSLDRAILSGQCFFNGIFPPDPTAPTNTSYMPTGEQVIPVYTQIDAEDILIRAYTKCSTYQTRLLTWYNGPEFSAKIVESETLRRQVQMQMPGMDTTLPNWWNVYDAINVYRTYNVGNPVPNFTQSVFNQIQDLAYWLETSKMRSNLTGNLLGGVALADLTNYFRLAATASSNGLQTFYELLSLSGHYNTQLGLIAALELDTWTPAQGFTWLRSLPKLAAVLVFELHVIDAAAVALPAGSRPSFFVRLVYQDGPAAPYGTVPLPCMTTAAAVALSPGACTLSDFLSYASARALNDSQAWCTACNNSVLNACVVAKYDGALAAAEAAAARDDSGGGGGIEPWKIAVSVVVTFVGTVLLSAAAAAVAFWFHGGRSRRDAEAAAMRQCGGGVGNLATQLVLCEDGWGRAI</sequence>
<proteinExistence type="inferred from homology"/>
<keyword evidence="3" id="KW-1133">Transmembrane helix</keyword>
<protein>
    <recommendedName>
        <fullName evidence="7">Acid phosphatase</fullName>
    </recommendedName>
</protein>
<dbReference type="InterPro" id="IPR029033">
    <property type="entry name" value="His_PPase_superfam"/>
</dbReference>
<keyword evidence="4" id="KW-0732">Signal</keyword>
<organism evidence="5 6">
    <name type="scientific">Volvox africanus</name>
    <dbReference type="NCBI Taxonomy" id="51714"/>
    <lineage>
        <taxon>Eukaryota</taxon>
        <taxon>Viridiplantae</taxon>
        <taxon>Chlorophyta</taxon>
        <taxon>core chlorophytes</taxon>
        <taxon>Chlorophyceae</taxon>
        <taxon>CS clade</taxon>
        <taxon>Chlamydomonadales</taxon>
        <taxon>Volvocaceae</taxon>
        <taxon>Volvox</taxon>
    </lineage>
</organism>
<gene>
    <name evidence="5" type="ORF">VaNZ11_004839</name>
</gene>
<keyword evidence="2" id="KW-0378">Hydrolase</keyword>
<evidence type="ECO:0000256" key="1">
    <source>
        <dbReference type="ARBA" id="ARBA00005375"/>
    </source>
</evidence>
<evidence type="ECO:0000256" key="3">
    <source>
        <dbReference type="SAM" id="Phobius"/>
    </source>
</evidence>
<evidence type="ECO:0000313" key="5">
    <source>
        <dbReference type="EMBL" id="GLI62244.1"/>
    </source>
</evidence>
<keyword evidence="3" id="KW-0472">Membrane</keyword>
<dbReference type="PANTHER" id="PTHR11567:SF110">
    <property type="entry name" value="2-PHOSPHOXYLOSE PHOSPHATASE 1"/>
    <property type="match status" value="1"/>
</dbReference>
<feature type="chain" id="PRO_5045395245" description="Acid phosphatase" evidence="4">
    <location>
        <begin position="24"/>
        <end position="524"/>
    </location>
</feature>
<dbReference type="SUPFAM" id="SSF53254">
    <property type="entry name" value="Phosphoglycerate mutase-like"/>
    <property type="match status" value="1"/>
</dbReference>
<evidence type="ECO:0008006" key="7">
    <source>
        <dbReference type="Google" id="ProtNLM"/>
    </source>
</evidence>
<reference evidence="5 6" key="1">
    <citation type="journal article" date="2023" name="IScience">
        <title>Expanded male sex-determining region conserved during the evolution of homothallism in the green alga Volvox.</title>
        <authorList>
            <person name="Yamamoto K."/>
            <person name="Matsuzaki R."/>
            <person name="Mahakham W."/>
            <person name="Heman W."/>
            <person name="Sekimoto H."/>
            <person name="Kawachi M."/>
            <person name="Minakuchi Y."/>
            <person name="Toyoda A."/>
            <person name="Nozaki H."/>
        </authorList>
    </citation>
    <scope>NUCLEOTIDE SEQUENCE [LARGE SCALE GENOMIC DNA]</scope>
    <source>
        <strain evidence="5 6">NIES-4468</strain>
    </source>
</reference>
<evidence type="ECO:0000313" key="6">
    <source>
        <dbReference type="Proteomes" id="UP001165090"/>
    </source>
</evidence>
<dbReference type="InterPro" id="IPR050645">
    <property type="entry name" value="Histidine_acid_phosphatase"/>
</dbReference>
<evidence type="ECO:0000256" key="2">
    <source>
        <dbReference type="ARBA" id="ARBA00022801"/>
    </source>
</evidence>
<dbReference type="Pfam" id="PF00328">
    <property type="entry name" value="His_Phos_2"/>
    <property type="match status" value="1"/>
</dbReference>
<keyword evidence="3" id="KW-0812">Transmembrane</keyword>
<dbReference type="PANTHER" id="PTHR11567">
    <property type="entry name" value="ACID PHOSPHATASE-RELATED"/>
    <property type="match status" value="1"/>
</dbReference>
<feature type="transmembrane region" description="Helical" evidence="3">
    <location>
        <begin position="460"/>
        <end position="485"/>
    </location>
</feature>
<dbReference type="EMBL" id="BSDZ01000011">
    <property type="protein sequence ID" value="GLI62244.1"/>
    <property type="molecule type" value="Genomic_DNA"/>
</dbReference>
<comment type="caution">
    <text evidence="5">The sequence shown here is derived from an EMBL/GenBank/DDBJ whole genome shotgun (WGS) entry which is preliminary data.</text>
</comment>
<keyword evidence="6" id="KW-1185">Reference proteome</keyword>
<name>A0ABQ5RXV0_9CHLO</name>
<feature type="signal peptide" evidence="4">
    <location>
        <begin position="1"/>
        <end position="23"/>
    </location>
</feature>
<comment type="similarity">
    <text evidence="1">Belongs to the histidine acid phosphatase family.</text>
</comment>